<evidence type="ECO:0000256" key="2">
    <source>
        <dbReference type="ARBA" id="ARBA00022448"/>
    </source>
</evidence>
<dbReference type="GO" id="GO:0043215">
    <property type="term" value="P:daunorubicin transport"/>
    <property type="evidence" value="ECO:0007669"/>
    <property type="project" value="InterPro"/>
</dbReference>
<dbReference type="AlphaFoldDB" id="A0A830E367"/>
<dbReference type="Proteomes" id="UP000657075">
    <property type="component" value="Unassembled WGS sequence"/>
</dbReference>
<feature type="domain" description="ABC transporter" evidence="6">
    <location>
        <begin position="1"/>
        <end position="211"/>
    </location>
</feature>
<protein>
    <submittedName>
        <fullName evidence="7">Daunorubicin resistance protein DrrA family ABC transporter ATP-binding protein</fullName>
    </submittedName>
</protein>
<name>A0A830E367_9CREN</name>
<keyword evidence="4 7" id="KW-0067">ATP-binding</keyword>
<reference evidence="7" key="1">
    <citation type="journal article" date="2014" name="Int. J. Syst. Evol. Microbiol.">
        <title>Complete genome sequence of Corynebacterium casei LMG S-19264T (=DSM 44701T), isolated from a smear-ripened cheese.</title>
        <authorList>
            <consortium name="US DOE Joint Genome Institute (JGI-PGF)"/>
            <person name="Walter F."/>
            <person name="Albersmeier A."/>
            <person name="Kalinowski J."/>
            <person name="Ruckert C."/>
        </authorList>
    </citation>
    <scope>NUCLEOTIDE SEQUENCE</scope>
    <source>
        <strain evidence="7">JCM 11219</strain>
    </source>
</reference>
<dbReference type="SUPFAM" id="SSF52540">
    <property type="entry name" value="P-loop containing nucleoside triphosphate hydrolases"/>
    <property type="match status" value="1"/>
</dbReference>
<proteinExistence type="inferred from homology"/>
<evidence type="ECO:0000256" key="5">
    <source>
        <dbReference type="ARBA" id="ARBA00049985"/>
    </source>
</evidence>
<evidence type="ECO:0000256" key="3">
    <source>
        <dbReference type="ARBA" id="ARBA00022741"/>
    </source>
</evidence>
<dbReference type="PROSITE" id="PS00211">
    <property type="entry name" value="ABC_TRANSPORTER_1"/>
    <property type="match status" value="1"/>
</dbReference>
<dbReference type="Pfam" id="PF00005">
    <property type="entry name" value="ABC_tran"/>
    <property type="match status" value="1"/>
</dbReference>
<dbReference type="Gene3D" id="3.40.50.300">
    <property type="entry name" value="P-loop containing nucleotide triphosphate hydrolases"/>
    <property type="match status" value="1"/>
</dbReference>
<keyword evidence="2" id="KW-0813">Transport</keyword>
<dbReference type="NCBIfam" id="TIGR01188">
    <property type="entry name" value="drrA"/>
    <property type="match status" value="1"/>
</dbReference>
<dbReference type="InterPro" id="IPR005894">
    <property type="entry name" value="DrrA"/>
</dbReference>
<dbReference type="SMART" id="SM00382">
    <property type="entry name" value="AAA"/>
    <property type="match status" value="1"/>
</dbReference>
<evidence type="ECO:0000313" key="8">
    <source>
        <dbReference type="Proteomes" id="UP000657075"/>
    </source>
</evidence>
<gene>
    <name evidence="7" type="ORF">GCM10007112_18930</name>
</gene>
<comment type="similarity">
    <text evidence="5">Belongs to the ABC transporter superfamily. Drug exporter-1 (DrugE1) (TC 3.A.1.105) family.</text>
</comment>
<organism evidence="7 8">
    <name type="scientific">Vulcanisaeta souniana JCM 11219</name>
    <dbReference type="NCBI Taxonomy" id="1293586"/>
    <lineage>
        <taxon>Archaea</taxon>
        <taxon>Thermoproteota</taxon>
        <taxon>Thermoprotei</taxon>
        <taxon>Thermoproteales</taxon>
        <taxon>Thermoproteaceae</taxon>
        <taxon>Vulcanisaeta</taxon>
    </lineage>
</organism>
<dbReference type="InterPro" id="IPR003593">
    <property type="entry name" value="AAA+_ATPase"/>
</dbReference>
<accession>A0A830E367</accession>
<dbReference type="GO" id="GO:0005524">
    <property type="term" value="F:ATP binding"/>
    <property type="evidence" value="ECO:0007669"/>
    <property type="project" value="UniProtKB-KW"/>
</dbReference>
<dbReference type="Pfam" id="PF13732">
    <property type="entry name" value="DrrA1-3_C"/>
    <property type="match status" value="1"/>
</dbReference>
<evidence type="ECO:0000313" key="7">
    <source>
        <dbReference type="EMBL" id="GGI82396.1"/>
    </source>
</evidence>
<dbReference type="InterPro" id="IPR017871">
    <property type="entry name" value="ABC_transporter-like_CS"/>
</dbReference>
<evidence type="ECO:0000256" key="1">
    <source>
        <dbReference type="ARBA" id="ARBA00004413"/>
    </source>
</evidence>
<evidence type="ECO:0000256" key="4">
    <source>
        <dbReference type="ARBA" id="ARBA00022840"/>
    </source>
</evidence>
<dbReference type="PROSITE" id="PS50893">
    <property type="entry name" value="ABC_TRANSPORTER_2"/>
    <property type="match status" value="1"/>
</dbReference>
<comment type="caution">
    <text evidence="7">The sequence shown here is derived from an EMBL/GenBank/DDBJ whole genome shotgun (WGS) entry which is preliminary data.</text>
</comment>
<dbReference type="GO" id="GO:0005886">
    <property type="term" value="C:plasma membrane"/>
    <property type="evidence" value="ECO:0007669"/>
    <property type="project" value="UniProtKB-SubCell"/>
</dbReference>
<comment type="subcellular location">
    <subcellularLocation>
        <location evidence="1">Cell membrane</location>
        <topology evidence="1">Peripheral membrane protein</topology>
        <orientation evidence="1">Cytoplasmic side</orientation>
    </subcellularLocation>
</comment>
<keyword evidence="3" id="KW-0547">Nucleotide-binding</keyword>
<dbReference type="PANTHER" id="PTHR43582:SF2">
    <property type="entry name" value="LINEARMYCIN RESISTANCE ATP-BINDING PROTEIN LNRL"/>
    <property type="match status" value="1"/>
</dbReference>
<dbReference type="GO" id="GO:1900753">
    <property type="term" value="P:doxorubicin transport"/>
    <property type="evidence" value="ECO:0007669"/>
    <property type="project" value="InterPro"/>
</dbReference>
<dbReference type="InterPro" id="IPR027417">
    <property type="entry name" value="P-loop_NTPase"/>
</dbReference>
<dbReference type="PANTHER" id="PTHR43582">
    <property type="entry name" value="LINEARMYCIN RESISTANCE ATP-BINDING PROTEIN LNRL"/>
    <property type="match status" value="1"/>
</dbReference>
<evidence type="ECO:0000259" key="6">
    <source>
        <dbReference type="PROSITE" id="PS50893"/>
    </source>
</evidence>
<dbReference type="InterPro" id="IPR003439">
    <property type="entry name" value="ABC_transporter-like_ATP-bd"/>
</dbReference>
<dbReference type="InterPro" id="IPR025302">
    <property type="entry name" value="DrrA1/2-like_C"/>
</dbReference>
<reference evidence="7" key="2">
    <citation type="submission" date="2020-09" db="EMBL/GenBank/DDBJ databases">
        <authorList>
            <person name="Sun Q."/>
            <person name="Ohkuma M."/>
        </authorList>
    </citation>
    <scope>NUCLEOTIDE SEQUENCE</scope>
    <source>
        <strain evidence="7">JCM 11219</strain>
    </source>
</reference>
<dbReference type="EMBL" id="BMNM01000008">
    <property type="protein sequence ID" value="GGI82396.1"/>
    <property type="molecule type" value="Genomic_DNA"/>
</dbReference>
<sequence length="306" mass="34180">MWMGGEAFAMLGPNGAGKTTLMRILTTQIRPTSGSAYVMGYDVVREGDKVRRVIGYVPQEFSVWMDLTGYENLLIYSKVYGVTGNEARRRIREVLELMDLTDAANRLVSTYSGGMIRRLEIAAALIIEPEVLFLDEPTVGLDPAARRLVWEKLIALNREGGITIFFNSHYMDEMEMYAGRAALLNRGRVIALGTIDELKSSVSNDVVEFAVNDAKLTMKVLKEVSNGVIDVNIIDEDIVRVMVRNADESLPILISTIFNHGISIRRVSVHKPSLDDVFLKYVGKRISEIEGSMSELRTVRKAVMRG</sequence>
<dbReference type="GO" id="GO:0016887">
    <property type="term" value="F:ATP hydrolysis activity"/>
    <property type="evidence" value="ECO:0007669"/>
    <property type="project" value="InterPro"/>
</dbReference>